<evidence type="ECO:0000256" key="1">
    <source>
        <dbReference type="ARBA" id="ARBA00023002"/>
    </source>
</evidence>
<evidence type="ECO:0008006" key="4">
    <source>
        <dbReference type="Google" id="ProtNLM"/>
    </source>
</evidence>
<gene>
    <name evidence="2" type="ORF">DICVIV_12135</name>
</gene>
<reference evidence="2 3" key="1">
    <citation type="submission" date="2013-11" db="EMBL/GenBank/DDBJ databases">
        <title>Draft genome of the bovine lungworm Dictyocaulus viviparus.</title>
        <authorList>
            <person name="Mitreva M."/>
        </authorList>
    </citation>
    <scope>NUCLEOTIDE SEQUENCE [LARGE SCALE GENOMIC DNA]</scope>
    <source>
        <strain evidence="2 3">HannoverDv2000</strain>
    </source>
</reference>
<proteinExistence type="predicted"/>
<evidence type="ECO:0000313" key="3">
    <source>
        <dbReference type="Proteomes" id="UP000053766"/>
    </source>
</evidence>
<keyword evidence="3" id="KW-1185">Reference proteome</keyword>
<dbReference type="AlphaFoldDB" id="A0A0D8XBC3"/>
<name>A0A0D8XBC3_DICVI</name>
<accession>A0A0D8XBC3</accession>
<dbReference type="EMBL" id="KN716743">
    <property type="protein sequence ID" value="KJH41883.1"/>
    <property type="molecule type" value="Genomic_DNA"/>
</dbReference>
<dbReference type="PANTHER" id="PTHR43157:SF31">
    <property type="entry name" value="PHOSPHATIDYLINOSITOL-GLYCAN BIOSYNTHESIS CLASS F PROTEIN"/>
    <property type="match status" value="1"/>
</dbReference>
<keyword evidence="1" id="KW-0560">Oxidoreductase</keyword>
<reference evidence="3" key="2">
    <citation type="journal article" date="2016" name="Sci. Rep.">
        <title>Dictyocaulus viviparus genome, variome and transcriptome elucidate lungworm biology and support future intervention.</title>
        <authorList>
            <person name="McNulty S.N."/>
            <person name="Strube C."/>
            <person name="Rosa B.A."/>
            <person name="Martin J.C."/>
            <person name="Tyagi R."/>
            <person name="Choi Y.J."/>
            <person name="Wang Q."/>
            <person name="Hallsworth Pepin K."/>
            <person name="Zhang X."/>
            <person name="Ozersky P."/>
            <person name="Wilson R.K."/>
            <person name="Sternberg P.W."/>
            <person name="Gasser R.B."/>
            <person name="Mitreva M."/>
        </authorList>
    </citation>
    <scope>NUCLEOTIDE SEQUENCE [LARGE SCALE GENOMIC DNA]</scope>
    <source>
        <strain evidence="3">HannoverDv2000</strain>
    </source>
</reference>
<dbReference type="OrthoDB" id="191139at2759"/>
<dbReference type="PRINTS" id="PR00081">
    <property type="entry name" value="GDHRDH"/>
</dbReference>
<evidence type="ECO:0000313" key="2">
    <source>
        <dbReference type="EMBL" id="KJH41883.1"/>
    </source>
</evidence>
<dbReference type="Gene3D" id="3.40.50.720">
    <property type="entry name" value="NAD(P)-binding Rossmann-like Domain"/>
    <property type="match status" value="1"/>
</dbReference>
<dbReference type="InterPro" id="IPR002347">
    <property type="entry name" value="SDR_fam"/>
</dbReference>
<dbReference type="PANTHER" id="PTHR43157">
    <property type="entry name" value="PHOSPHATIDYLINOSITOL-GLYCAN BIOSYNTHESIS CLASS F PROTEIN-RELATED"/>
    <property type="match status" value="1"/>
</dbReference>
<organism evidence="2 3">
    <name type="scientific">Dictyocaulus viviparus</name>
    <name type="common">Bovine lungworm</name>
    <dbReference type="NCBI Taxonomy" id="29172"/>
    <lineage>
        <taxon>Eukaryota</taxon>
        <taxon>Metazoa</taxon>
        <taxon>Ecdysozoa</taxon>
        <taxon>Nematoda</taxon>
        <taxon>Chromadorea</taxon>
        <taxon>Rhabditida</taxon>
        <taxon>Rhabditina</taxon>
        <taxon>Rhabditomorpha</taxon>
        <taxon>Strongyloidea</taxon>
        <taxon>Metastrongylidae</taxon>
        <taxon>Dictyocaulus</taxon>
    </lineage>
</organism>
<dbReference type="STRING" id="29172.A0A0D8XBC3"/>
<dbReference type="Pfam" id="PF00106">
    <property type="entry name" value="adh_short"/>
    <property type="match status" value="1"/>
</dbReference>
<dbReference type="InterPro" id="IPR036291">
    <property type="entry name" value="NAD(P)-bd_dom_sf"/>
</dbReference>
<dbReference type="Proteomes" id="UP000053766">
    <property type="component" value="Unassembled WGS sequence"/>
</dbReference>
<dbReference type="SUPFAM" id="SSF51735">
    <property type="entry name" value="NAD(P)-binding Rossmann-fold domains"/>
    <property type="match status" value="1"/>
</dbReference>
<dbReference type="GO" id="GO:0016491">
    <property type="term" value="F:oxidoreductase activity"/>
    <property type="evidence" value="ECO:0007669"/>
    <property type="project" value="UniProtKB-KW"/>
</dbReference>
<sequence length="218" mass="24900">MKFLPRLEEDKIDILINNAGVMMYPRYQKTVDGHEITWQTNYLGHFLLTHLLLPALEKAPKSRIVIVSSNWHLSSKSLDLQTIDDKAKFSLIEPYKRSKLANVMHARELSKRLHKQGIHHVCVNSLHPGIVNSNLIRSTIIAKTPLRQLSAPFRWLFMKTDRDGAQTSLYLALSKSIDGVSGKYFVDCKLGKESELALNDQACEDLYNYSLEQCGIFE</sequence>
<protein>
    <recommendedName>
        <fullName evidence="4">Oxidoreductase, short chain dehydrogenase/reductase family protein</fullName>
    </recommendedName>
</protein>